<dbReference type="OrthoDB" id="9130422at2"/>
<name>A0A1M5NV85_9RHOB</name>
<dbReference type="Pfam" id="PF16156">
    <property type="entry name" value="DUF4864"/>
    <property type="match status" value="1"/>
</dbReference>
<accession>A0A1M5NV85</accession>
<dbReference type="InterPro" id="IPR032710">
    <property type="entry name" value="NTF2-like_dom_sf"/>
</dbReference>
<gene>
    <name evidence="2" type="ORF">SAMN05444003_1609</name>
</gene>
<dbReference type="Proteomes" id="UP000184074">
    <property type="component" value="Unassembled WGS sequence"/>
</dbReference>
<reference evidence="2 3" key="1">
    <citation type="submission" date="2016-11" db="EMBL/GenBank/DDBJ databases">
        <authorList>
            <person name="Jaros S."/>
            <person name="Januszkiewicz K."/>
            <person name="Wedrychowicz H."/>
        </authorList>
    </citation>
    <scope>NUCLEOTIDE SEQUENCE [LARGE SCALE GENOMIC DNA]</scope>
    <source>
        <strain evidence="2 3">DSM 28715</strain>
    </source>
</reference>
<protein>
    <recommendedName>
        <fullName evidence="4">DUF4864 domain-containing protein</fullName>
    </recommendedName>
</protein>
<evidence type="ECO:0000313" key="3">
    <source>
        <dbReference type="Proteomes" id="UP000184074"/>
    </source>
</evidence>
<dbReference type="InterPro" id="IPR032347">
    <property type="entry name" value="DUF4864"/>
</dbReference>
<evidence type="ECO:0000313" key="2">
    <source>
        <dbReference type="EMBL" id="SHG93378.1"/>
    </source>
</evidence>
<sequence length="133" mass="14749">MKLLGFIVGLMIVASSALAQTAEAIEDVIGSQLQAFNERDIEEAWQYAAPNIQGAFGNAQNFGMMVQRGYPMVWTNRDVRFLQLEDIGGRQYQRLMLQDANGSLHMLEYQMVQTADGWRIAGVQILPAPDVGA</sequence>
<feature type="signal peptide" evidence="1">
    <location>
        <begin position="1"/>
        <end position="19"/>
    </location>
</feature>
<keyword evidence="3" id="KW-1185">Reference proteome</keyword>
<feature type="chain" id="PRO_5013133029" description="DUF4864 domain-containing protein" evidence="1">
    <location>
        <begin position="20"/>
        <end position="133"/>
    </location>
</feature>
<organism evidence="2 3">
    <name type="scientific">Cognatiyoonia sediminum</name>
    <dbReference type="NCBI Taxonomy" id="1508389"/>
    <lineage>
        <taxon>Bacteria</taxon>
        <taxon>Pseudomonadati</taxon>
        <taxon>Pseudomonadota</taxon>
        <taxon>Alphaproteobacteria</taxon>
        <taxon>Rhodobacterales</taxon>
        <taxon>Paracoccaceae</taxon>
        <taxon>Cognatiyoonia</taxon>
    </lineage>
</organism>
<dbReference type="SUPFAM" id="SSF54427">
    <property type="entry name" value="NTF2-like"/>
    <property type="match status" value="1"/>
</dbReference>
<dbReference type="STRING" id="1508389.SAMN05444003_1609"/>
<evidence type="ECO:0000256" key="1">
    <source>
        <dbReference type="SAM" id="SignalP"/>
    </source>
</evidence>
<proteinExistence type="predicted"/>
<dbReference type="AlphaFoldDB" id="A0A1M5NV85"/>
<evidence type="ECO:0008006" key="4">
    <source>
        <dbReference type="Google" id="ProtNLM"/>
    </source>
</evidence>
<dbReference type="RefSeq" id="WP_072900274.1">
    <property type="nucleotide sequence ID" value="NZ_FQXB01000001.1"/>
</dbReference>
<dbReference type="EMBL" id="FQXB01000001">
    <property type="protein sequence ID" value="SHG93378.1"/>
    <property type="molecule type" value="Genomic_DNA"/>
</dbReference>
<keyword evidence="1" id="KW-0732">Signal</keyword>